<comment type="subcellular location">
    <subcellularLocation>
        <location evidence="1">Cell membrane</location>
        <topology evidence="1">Multi-pass membrane protein</topology>
    </subcellularLocation>
</comment>
<dbReference type="Pfam" id="PF00482">
    <property type="entry name" value="T2SSF"/>
    <property type="match status" value="1"/>
</dbReference>
<proteinExistence type="predicted"/>
<feature type="transmembrane region" description="Helical" evidence="6">
    <location>
        <begin position="6"/>
        <end position="27"/>
    </location>
</feature>
<keyword evidence="5 6" id="KW-0472">Membrane</keyword>
<gene>
    <name evidence="8" type="ORF">NCTC4101_02235</name>
</gene>
<dbReference type="PANTHER" id="PTHR35007:SF2">
    <property type="entry name" value="PILUS ASSEMBLE PROTEIN"/>
    <property type="match status" value="1"/>
</dbReference>
<keyword evidence="2" id="KW-1003">Cell membrane</keyword>
<organism evidence="8">
    <name type="scientific">uncultured Avibacterium sp</name>
    <dbReference type="NCBI Taxonomy" id="1936169"/>
    <lineage>
        <taxon>Bacteria</taxon>
        <taxon>Pseudomonadati</taxon>
        <taxon>Pseudomonadota</taxon>
        <taxon>Gammaproteobacteria</taxon>
        <taxon>Pasteurellales</taxon>
        <taxon>Pasteurellaceae</taxon>
        <taxon>Avibacterium</taxon>
        <taxon>environmental samples</taxon>
    </lineage>
</organism>
<evidence type="ECO:0000259" key="7">
    <source>
        <dbReference type="Pfam" id="PF00482"/>
    </source>
</evidence>
<keyword evidence="3 6" id="KW-0812">Transmembrane</keyword>
<feature type="transmembrane region" description="Helical" evidence="6">
    <location>
        <begin position="271"/>
        <end position="291"/>
    </location>
</feature>
<dbReference type="InterPro" id="IPR018076">
    <property type="entry name" value="T2SS_GspF_dom"/>
</dbReference>
<dbReference type="PANTHER" id="PTHR35007">
    <property type="entry name" value="INTEGRAL MEMBRANE PROTEIN-RELATED"/>
    <property type="match status" value="1"/>
</dbReference>
<name>A0A486XEI4_9PAST</name>
<evidence type="ECO:0000256" key="2">
    <source>
        <dbReference type="ARBA" id="ARBA00022475"/>
    </source>
</evidence>
<dbReference type="GO" id="GO:0005886">
    <property type="term" value="C:plasma membrane"/>
    <property type="evidence" value="ECO:0007669"/>
    <property type="project" value="UniProtKB-SubCell"/>
</dbReference>
<evidence type="ECO:0000256" key="4">
    <source>
        <dbReference type="ARBA" id="ARBA00022989"/>
    </source>
</evidence>
<feature type="domain" description="Type II secretion system protein GspF" evidence="7">
    <location>
        <begin position="128"/>
        <end position="252"/>
    </location>
</feature>
<keyword evidence="4 6" id="KW-1133">Transmembrane helix</keyword>
<dbReference type="EMBL" id="CAAHDN010000018">
    <property type="protein sequence ID" value="VGM96800.1"/>
    <property type="molecule type" value="Genomic_DNA"/>
</dbReference>
<feature type="transmembrane region" description="Helical" evidence="6">
    <location>
        <begin position="236"/>
        <end position="255"/>
    </location>
</feature>
<sequence>MSMTVIYYFIVIFGVLLLLAVGLSWFSTKKTINQTQRESKIATLLTKIKNLYSLWIFYFTRGNKRKLIPNLLISAVIILALYLVNFAYFRIDNTLFLLSEILIMIFAVWKFGQRQNRKLFEQVFPEVLQILNSASSAGSGLLSAFERCGQDIGGQIGEEFKNIHRRLVLGEDPSSVFDDSYTRYPYKEYYFFIMTIKLNLSKGGQIREVINRLSRVISASKKMEQKKKAMTSEARMSAMIVGCFPVGFFIFMRFAQPENFDFLINNPAGRIVLYGVFGSQLFGFLIIWWLMRRVS</sequence>
<dbReference type="AlphaFoldDB" id="A0A486XEI4"/>
<feature type="transmembrane region" description="Helical" evidence="6">
    <location>
        <begin position="95"/>
        <end position="112"/>
    </location>
</feature>
<protein>
    <submittedName>
        <fullName evidence="8">Flp pilus assembly protein TadB</fullName>
    </submittedName>
</protein>
<evidence type="ECO:0000313" key="8">
    <source>
        <dbReference type="EMBL" id="VGM96800.1"/>
    </source>
</evidence>
<accession>A0A486XEI4</accession>
<feature type="transmembrane region" description="Helical" evidence="6">
    <location>
        <begin position="67"/>
        <end position="89"/>
    </location>
</feature>
<evidence type="ECO:0000256" key="6">
    <source>
        <dbReference type="SAM" id="Phobius"/>
    </source>
</evidence>
<evidence type="ECO:0000256" key="1">
    <source>
        <dbReference type="ARBA" id="ARBA00004651"/>
    </source>
</evidence>
<reference evidence="8" key="1">
    <citation type="submission" date="2019-03" db="EMBL/GenBank/DDBJ databases">
        <authorList>
            <consortium name="Pathogen Informatics"/>
        </authorList>
    </citation>
    <scope>NUCLEOTIDE SEQUENCE</scope>
    <source>
        <strain evidence="8">Unknown</strain>
    </source>
</reference>
<evidence type="ECO:0000256" key="5">
    <source>
        <dbReference type="ARBA" id="ARBA00023136"/>
    </source>
</evidence>
<evidence type="ECO:0000256" key="3">
    <source>
        <dbReference type="ARBA" id="ARBA00022692"/>
    </source>
</evidence>